<dbReference type="Pfam" id="PF00201">
    <property type="entry name" value="UDPGT"/>
    <property type="match status" value="1"/>
</dbReference>
<protein>
    <submittedName>
        <fullName evidence="5">UDP-glucuronosyltransferase 2A1-like</fullName>
    </submittedName>
</protein>
<dbReference type="PANTHER" id="PTHR48043">
    <property type="entry name" value="EG:EG0003.4 PROTEIN-RELATED"/>
    <property type="match status" value="1"/>
</dbReference>
<accession>A0ABM3DUT0</accession>
<dbReference type="PANTHER" id="PTHR48043:SF52">
    <property type="entry name" value="UDP GLUCURONOSYLTRANSFERASE 5 FAMILY POLYPEPTIDE B1-RELATED"/>
    <property type="match status" value="1"/>
</dbReference>
<dbReference type="CDD" id="cd03784">
    <property type="entry name" value="GT1_Gtf-like"/>
    <property type="match status" value="1"/>
</dbReference>
<dbReference type="Gene3D" id="3.40.50.2000">
    <property type="entry name" value="Glycogen Phosphorylase B"/>
    <property type="match status" value="1"/>
</dbReference>
<dbReference type="InterPro" id="IPR050271">
    <property type="entry name" value="UDP-glycosyltransferase"/>
</dbReference>
<dbReference type="RefSeq" id="XP_045562570.1">
    <property type="nucleotide sequence ID" value="XM_045706614.1"/>
</dbReference>
<name>A0ABM3DUT0_SALSA</name>
<reference evidence="5" key="1">
    <citation type="submission" date="2025-08" db="UniProtKB">
        <authorList>
            <consortium name="RefSeq"/>
        </authorList>
    </citation>
    <scope>IDENTIFICATION</scope>
</reference>
<evidence type="ECO:0000256" key="2">
    <source>
        <dbReference type="ARBA" id="ARBA00022676"/>
    </source>
</evidence>
<sequence length="230" mass="25678">MERKPQAAVIWLMKNYFTLEFPCPTIPNMAYMGGFQCKPSKPLPQDMEDFVQSSGDHGGIIMSLETLVGQLPEGNAEEIAAAIAQLPQKVIWRHTGKRPASLGICTLLVDWLPHNDLLGHPKTRAFIGHGGTNGVQETIYQGVPIVGLPFIFDPPDNLNKRRAKGVAKIVDIATLDRDVFLEMVKAVLYERSYRENMQRLSRLQKDQPRGPYSLFCSTLGLGEGDLIVRY</sequence>
<comment type="similarity">
    <text evidence="1">Belongs to the UDP-glycosyltransferase family.</text>
</comment>
<keyword evidence="4" id="KW-1185">Reference proteome</keyword>
<keyword evidence="2" id="KW-0328">Glycosyltransferase</keyword>
<dbReference type="GeneID" id="106584923"/>
<dbReference type="InterPro" id="IPR002213">
    <property type="entry name" value="UDP_glucos_trans"/>
</dbReference>
<organism evidence="4 5">
    <name type="scientific">Salmo salar</name>
    <name type="common">Atlantic salmon</name>
    <dbReference type="NCBI Taxonomy" id="8030"/>
    <lineage>
        <taxon>Eukaryota</taxon>
        <taxon>Metazoa</taxon>
        <taxon>Chordata</taxon>
        <taxon>Craniata</taxon>
        <taxon>Vertebrata</taxon>
        <taxon>Euteleostomi</taxon>
        <taxon>Actinopterygii</taxon>
        <taxon>Neopterygii</taxon>
        <taxon>Teleostei</taxon>
        <taxon>Protacanthopterygii</taxon>
        <taxon>Salmoniformes</taxon>
        <taxon>Salmonidae</taxon>
        <taxon>Salmoninae</taxon>
        <taxon>Salmo</taxon>
    </lineage>
</organism>
<dbReference type="SUPFAM" id="SSF53756">
    <property type="entry name" value="UDP-Glycosyltransferase/glycogen phosphorylase"/>
    <property type="match status" value="1"/>
</dbReference>
<gene>
    <name evidence="5" type="primary">LOC106584923</name>
</gene>
<evidence type="ECO:0000313" key="5">
    <source>
        <dbReference type="RefSeq" id="XP_045562570.1"/>
    </source>
</evidence>
<evidence type="ECO:0000256" key="1">
    <source>
        <dbReference type="ARBA" id="ARBA00009995"/>
    </source>
</evidence>
<evidence type="ECO:0000313" key="4">
    <source>
        <dbReference type="Proteomes" id="UP001652741"/>
    </source>
</evidence>
<proteinExistence type="inferred from homology"/>
<evidence type="ECO:0000256" key="3">
    <source>
        <dbReference type="ARBA" id="ARBA00022679"/>
    </source>
</evidence>
<keyword evidence="3" id="KW-0808">Transferase</keyword>
<dbReference type="Proteomes" id="UP001652741">
    <property type="component" value="Chromosome ssa24"/>
</dbReference>